<evidence type="ECO:0000313" key="1">
    <source>
        <dbReference type="EMBL" id="WAR03761.1"/>
    </source>
</evidence>
<evidence type="ECO:0000313" key="2">
    <source>
        <dbReference type="Proteomes" id="UP001164746"/>
    </source>
</evidence>
<accession>A0ABY7E9D2</accession>
<keyword evidence="2" id="KW-1185">Reference proteome</keyword>
<organism evidence="1 2">
    <name type="scientific">Mya arenaria</name>
    <name type="common">Soft-shell clam</name>
    <dbReference type="NCBI Taxonomy" id="6604"/>
    <lineage>
        <taxon>Eukaryota</taxon>
        <taxon>Metazoa</taxon>
        <taxon>Spiralia</taxon>
        <taxon>Lophotrochozoa</taxon>
        <taxon>Mollusca</taxon>
        <taxon>Bivalvia</taxon>
        <taxon>Autobranchia</taxon>
        <taxon>Heteroconchia</taxon>
        <taxon>Euheterodonta</taxon>
        <taxon>Imparidentia</taxon>
        <taxon>Neoheterodontei</taxon>
        <taxon>Myida</taxon>
        <taxon>Myoidea</taxon>
        <taxon>Myidae</taxon>
        <taxon>Mya</taxon>
    </lineage>
</organism>
<reference evidence="1" key="1">
    <citation type="submission" date="2022-11" db="EMBL/GenBank/DDBJ databases">
        <title>Centuries of genome instability and evolution in soft-shell clam transmissible cancer (bioRxiv).</title>
        <authorList>
            <person name="Hart S.F.M."/>
            <person name="Yonemitsu M.A."/>
            <person name="Giersch R.M."/>
            <person name="Beal B.F."/>
            <person name="Arriagada G."/>
            <person name="Davis B.W."/>
            <person name="Ostrander E.A."/>
            <person name="Goff S.P."/>
            <person name="Metzger M.J."/>
        </authorList>
    </citation>
    <scope>NUCLEOTIDE SEQUENCE</scope>
    <source>
        <strain evidence="1">MELC-2E11</strain>
        <tissue evidence="1">Siphon/mantle</tissue>
    </source>
</reference>
<dbReference type="EMBL" id="CP111015">
    <property type="protein sequence ID" value="WAR03761.1"/>
    <property type="molecule type" value="Genomic_DNA"/>
</dbReference>
<name>A0ABY7E9D2_MYAAR</name>
<gene>
    <name evidence="1" type="ORF">MAR_010319</name>
</gene>
<proteinExistence type="predicted"/>
<dbReference type="Proteomes" id="UP001164746">
    <property type="component" value="Chromosome 4"/>
</dbReference>
<feature type="non-terminal residue" evidence="1">
    <location>
        <position position="1"/>
    </location>
</feature>
<protein>
    <submittedName>
        <fullName evidence="1">Uncharacterized protein</fullName>
    </submittedName>
</protein>
<sequence length="603" mass="68640">MANWGECMNGMANWGECMYGMANWGECMYGMANWGECMYGMANWGECMYGMANWGECMYGMANWGECMYGMANWGECMYGMANWGECIAKIRPLMVCKVCNWPYTVNSNDYRCDHHNGIKQNVCHHHIVHFTTPESVCCRCQALTNRVNRLPPARALTRPPIGQRLLYIRRYKAHAATPLHNTGKGVDINILDSTRIQKKGRHASTWPLLCDGPTGGMSFGKRTQDKLFKENADITFVEPSRDDARSGGYEIDSDINTVDLDGPTDDKRMAMQSKYGIRYPVAERSKRSAFPMESRNRRWYFGSVLGRGFAMGKRISNTEPTETMFEQFEPYYLKNDNPDDREPPPYDGDIENELFYVGIPGIDDLDAEPSVISTPEKEIHSIDREEKGLMSKRYFHSSPGYRFLFGNRDKRYGFLLGRGLFSSGIKRFHGDSQNDHQYGHMLGSGYSFGKRSFGGYNEIDENMSNHKEVDKRGSSMVLGRGFLMGKRGMKRFGWVLGNGLKFGKRSEEELNNPEYDSDVYVFIDDDGNTFKFNDDMAYMNRNESNDIQVGDDIQEAGTFPSDEPENRPEKRFGFILGRGMGFGKRGSWRGFGHIIGNGFAFG</sequence>